<dbReference type="EMBL" id="JAFREL020000001">
    <property type="protein sequence ID" value="MEO1769514.1"/>
    <property type="molecule type" value="Genomic_DNA"/>
</dbReference>
<dbReference type="InterPro" id="IPR037914">
    <property type="entry name" value="SpoVT-AbrB_sf"/>
</dbReference>
<dbReference type="SUPFAM" id="SSF89447">
    <property type="entry name" value="AbrB/MazE/MraZ-like"/>
    <property type="match status" value="1"/>
</dbReference>
<feature type="domain" description="HTH cro/C1-type" evidence="2">
    <location>
        <begin position="13"/>
        <end position="67"/>
    </location>
</feature>
<sequence length="152" mass="17299">MRNQKEITIQKNLRFLRVQYNYTLEEAAEKIGVTRQAMAKWESGDSMPDLVNTMALANLYDVTVDDLMRFNEEDSLTKIAPKGKHMFGVVEVQERGQIAIPKEAQDIFNIKKGDGFVLLGDEDPESFGLALVPVDLFLGFSERMKKELQGRQ</sequence>
<proteinExistence type="predicted"/>
<name>A0ABV0ELK0_9ENTE</name>
<dbReference type="PROSITE" id="PS50943">
    <property type="entry name" value="HTH_CROC1"/>
    <property type="match status" value="1"/>
</dbReference>
<accession>A0ABV0ELK0</accession>
<gene>
    <name evidence="3" type="ORF">JZO67_001465</name>
</gene>
<dbReference type="Proteomes" id="UP000664357">
    <property type="component" value="Unassembled WGS sequence"/>
</dbReference>
<evidence type="ECO:0000259" key="2">
    <source>
        <dbReference type="PROSITE" id="PS50943"/>
    </source>
</evidence>
<dbReference type="NCBIfam" id="TIGR01439">
    <property type="entry name" value="lp_hng_hel_AbrB"/>
    <property type="match status" value="1"/>
</dbReference>
<dbReference type="Pfam" id="PF01381">
    <property type="entry name" value="HTH_3"/>
    <property type="match status" value="1"/>
</dbReference>
<evidence type="ECO:0000313" key="4">
    <source>
        <dbReference type="Proteomes" id="UP000664357"/>
    </source>
</evidence>
<dbReference type="SUPFAM" id="SSF47413">
    <property type="entry name" value="lambda repressor-like DNA-binding domains"/>
    <property type="match status" value="1"/>
</dbReference>
<dbReference type="InterPro" id="IPR001387">
    <property type="entry name" value="Cro/C1-type_HTH"/>
</dbReference>
<dbReference type="Gene3D" id="1.10.260.40">
    <property type="entry name" value="lambda repressor-like DNA-binding domains"/>
    <property type="match status" value="1"/>
</dbReference>
<keyword evidence="1" id="KW-0238">DNA-binding</keyword>
<evidence type="ECO:0000313" key="3">
    <source>
        <dbReference type="EMBL" id="MEO1769514.1"/>
    </source>
</evidence>
<dbReference type="PANTHER" id="PTHR46558:SF11">
    <property type="entry name" value="HTH-TYPE TRANSCRIPTIONAL REGULATOR XRE"/>
    <property type="match status" value="1"/>
</dbReference>
<dbReference type="CDD" id="cd00093">
    <property type="entry name" value="HTH_XRE"/>
    <property type="match status" value="1"/>
</dbReference>
<dbReference type="RefSeq" id="WP_207702494.1">
    <property type="nucleotide sequence ID" value="NZ_JAFREL020000001.1"/>
</dbReference>
<dbReference type="InterPro" id="IPR007159">
    <property type="entry name" value="SpoVT-AbrB_dom"/>
</dbReference>
<dbReference type="InterPro" id="IPR010982">
    <property type="entry name" value="Lambda_DNA-bd_dom_sf"/>
</dbReference>
<organism evidence="3 4">
    <name type="scientific">Candidatus Enterococcus ferrettii</name>
    <dbReference type="NCBI Taxonomy" id="2815324"/>
    <lineage>
        <taxon>Bacteria</taxon>
        <taxon>Bacillati</taxon>
        <taxon>Bacillota</taxon>
        <taxon>Bacilli</taxon>
        <taxon>Lactobacillales</taxon>
        <taxon>Enterococcaceae</taxon>
        <taxon>Enterococcus</taxon>
    </lineage>
</organism>
<comment type="caution">
    <text evidence="3">The sequence shown here is derived from an EMBL/GenBank/DDBJ whole genome shotgun (WGS) entry which is preliminary data.</text>
</comment>
<protein>
    <recommendedName>
        <fullName evidence="2">HTH cro/C1-type domain-containing protein</fullName>
    </recommendedName>
</protein>
<reference evidence="3 4" key="1">
    <citation type="submission" date="2024-02" db="EMBL/GenBank/DDBJ databases">
        <title>The Genome Sequence of Enterococcus sp. DIV0159.</title>
        <authorList>
            <person name="Earl A."/>
            <person name="Manson A."/>
            <person name="Gilmore M."/>
            <person name="Sanders J."/>
            <person name="Shea T."/>
            <person name="Howe W."/>
            <person name="Livny J."/>
            <person name="Cuomo C."/>
            <person name="Neafsey D."/>
            <person name="Birren B."/>
        </authorList>
    </citation>
    <scope>NUCLEOTIDE SEQUENCE [LARGE SCALE GENOMIC DNA]</scope>
    <source>
        <strain evidence="3 4">665A</strain>
    </source>
</reference>
<evidence type="ECO:0000256" key="1">
    <source>
        <dbReference type="ARBA" id="ARBA00023125"/>
    </source>
</evidence>
<keyword evidence="4" id="KW-1185">Reference proteome</keyword>
<dbReference type="PANTHER" id="PTHR46558">
    <property type="entry name" value="TRACRIPTIONAL REGULATORY PROTEIN-RELATED-RELATED"/>
    <property type="match status" value="1"/>
</dbReference>
<dbReference type="SMART" id="SM00530">
    <property type="entry name" value="HTH_XRE"/>
    <property type="match status" value="1"/>
</dbReference>